<dbReference type="Proteomes" id="UP000838756">
    <property type="component" value="Unassembled WGS sequence"/>
</dbReference>
<dbReference type="EMBL" id="CAKXAJ010001568">
    <property type="protein sequence ID" value="CAH2207891.1"/>
    <property type="molecule type" value="Genomic_DNA"/>
</dbReference>
<comment type="caution">
    <text evidence="1">The sequence shown here is derived from an EMBL/GenBank/DDBJ whole genome shotgun (WGS) entry which is preliminary data.</text>
</comment>
<dbReference type="AlphaFoldDB" id="A0A8S4QHX6"/>
<proteinExistence type="predicted"/>
<evidence type="ECO:0000313" key="3">
    <source>
        <dbReference type="Proteomes" id="UP000838756"/>
    </source>
</evidence>
<name>A0A8S4QHX6_9NEOP</name>
<reference evidence="1" key="1">
    <citation type="submission" date="2022-03" db="EMBL/GenBank/DDBJ databases">
        <authorList>
            <person name="Lindestad O."/>
        </authorList>
    </citation>
    <scope>NUCLEOTIDE SEQUENCE</scope>
</reference>
<evidence type="ECO:0000313" key="2">
    <source>
        <dbReference type="EMBL" id="CAH2207892.1"/>
    </source>
</evidence>
<evidence type="ECO:0000313" key="1">
    <source>
        <dbReference type="EMBL" id="CAH2207891.1"/>
    </source>
</evidence>
<organism evidence="1 3">
    <name type="scientific">Pararge aegeria aegeria</name>
    <dbReference type="NCBI Taxonomy" id="348720"/>
    <lineage>
        <taxon>Eukaryota</taxon>
        <taxon>Metazoa</taxon>
        <taxon>Ecdysozoa</taxon>
        <taxon>Arthropoda</taxon>
        <taxon>Hexapoda</taxon>
        <taxon>Insecta</taxon>
        <taxon>Pterygota</taxon>
        <taxon>Neoptera</taxon>
        <taxon>Endopterygota</taxon>
        <taxon>Lepidoptera</taxon>
        <taxon>Glossata</taxon>
        <taxon>Ditrysia</taxon>
        <taxon>Papilionoidea</taxon>
        <taxon>Nymphalidae</taxon>
        <taxon>Satyrinae</taxon>
        <taxon>Satyrini</taxon>
        <taxon>Parargina</taxon>
        <taxon>Pararge</taxon>
    </lineage>
</organism>
<accession>A0A8S4QHX6</accession>
<dbReference type="EMBL" id="CAKXAJ010001568">
    <property type="protein sequence ID" value="CAH2207892.1"/>
    <property type="molecule type" value="Genomic_DNA"/>
</dbReference>
<protein>
    <submittedName>
        <fullName evidence="1">Jg6034 protein</fullName>
    </submittedName>
    <submittedName>
        <fullName evidence="2">Jg6035 protein</fullName>
    </submittedName>
</protein>
<sequence>MSSLGTVLDGLMTGTLMFEHFVLPVIKETFAKYGPHNKARRRVKRDVDIRVRTRELPAQSRRGWRELGVLRNQIINEDICGRNRVTEIAELVAKLNGRGT</sequence>
<keyword evidence="3" id="KW-1185">Reference proteome</keyword>
<gene>
    <name evidence="1" type="primary">jg6034</name>
    <name evidence="2" type="synonym">jg6035</name>
    <name evidence="1" type="ORF">PAEG_LOCUS510</name>
    <name evidence="2" type="ORF">PAEG_LOCUS511</name>
</gene>